<accession>A0A6J4S791</accession>
<dbReference type="GO" id="GO:0009898">
    <property type="term" value="C:cytoplasmic side of plasma membrane"/>
    <property type="evidence" value="ECO:0007669"/>
    <property type="project" value="TreeGrafter"/>
</dbReference>
<protein>
    <recommendedName>
        <fullName evidence="3">CobQ/CobB/MinD/ParA nucleotide binding domain-containing protein</fullName>
    </recommendedName>
</protein>
<dbReference type="GO" id="GO:0005524">
    <property type="term" value="F:ATP binding"/>
    <property type="evidence" value="ECO:0007669"/>
    <property type="project" value="UniProtKB-KW"/>
</dbReference>
<dbReference type="GO" id="GO:0005829">
    <property type="term" value="C:cytosol"/>
    <property type="evidence" value="ECO:0007669"/>
    <property type="project" value="TreeGrafter"/>
</dbReference>
<keyword evidence="2" id="KW-0067">ATP-binding</keyword>
<evidence type="ECO:0000259" key="3">
    <source>
        <dbReference type="Pfam" id="PF01656"/>
    </source>
</evidence>
<dbReference type="Gene3D" id="3.40.50.300">
    <property type="entry name" value="P-loop containing nucleotide triphosphate hydrolases"/>
    <property type="match status" value="1"/>
</dbReference>
<gene>
    <name evidence="4" type="ORF">AVDCRST_MAG53-1593</name>
</gene>
<dbReference type="PANTHER" id="PTHR43384:SF6">
    <property type="entry name" value="SEPTUM SITE-DETERMINING PROTEIN MIND HOMOLOG, CHLOROPLASTIC"/>
    <property type="match status" value="1"/>
</dbReference>
<evidence type="ECO:0000256" key="1">
    <source>
        <dbReference type="ARBA" id="ARBA00022741"/>
    </source>
</evidence>
<dbReference type="GO" id="GO:0051782">
    <property type="term" value="P:negative regulation of cell division"/>
    <property type="evidence" value="ECO:0007669"/>
    <property type="project" value="TreeGrafter"/>
</dbReference>
<reference evidence="4" key="1">
    <citation type="submission" date="2020-02" db="EMBL/GenBank/DDBJ databases">
        <authorList>
            <person name="Meier V. D."/>
        </authorList>
    </citation>
    <scope>NUCLEOTIDE SEQUENCE</scope>
    <source>
        <strain evidence="4">AVDCRST_MAG53</strain>
    </source>
</reference>
<evidence type="ECO:0000313" key="4">
    <source>
        <dbReference type="EMBL" id="CAA9490758.1"/>
    </source>
</evidence>
<dbReference type="GO" id="GO:0016887">
    <property type="term" value="F:ATP hydrolysis activity"/>
    <property type="evidence" value="ECO:0007669"/>
    <property type="project" value="TreeGrafter"/>
</dbReference>
<evidence type="ECO:0000256" key="2">
    <source>
        <dbReference type="ARBA" id="ARBA00022840"/>
    </source>
</evidence>
<dbReference type="SUPFAM" id="SSF52540">
    <property type="entry name" value="P-loop containing nucleoside triphosphate hydrolases"/>
    <property type="match status" value="1"/>
</dbReference>
<dbReference type="InterPro" id="IPR050625">
    <property type="entry name" value="ParA/MinD_ATPase"/>
</dbReference>
<organism evidence="4">
    <name type="scientific">uncultured Solirubrobacteraceae bacterium</name>
    <dbReference type="NCBI Taxonomy" id="1162706"/>
    <lineage>
        <taxon>Bacteria</taxon>
        <taxon>Bacillati</taxon>
        <taxon>Actinomycetota</taxon>
        <taxon>Thermoleophilia</taxon>
        <taxon>Solirubrobacterales</taxon>
        <taxon>Solirubrobacteraceae</taxon>
        <taxon>environmental samples</taxon>
    </lineage>
</organism>
<dbReference type="InterPro" id="IPR027417">
    <property type="entry name" value="P-loop_NTPase"/>
</dbReference>
<feature type="domain" description="CobQ/CobB/MinD/ParA nucleotide binding" evidence="3">
    <location>
        <begin position="3"/>
        <end position="219"/>
    </location>
</feature>
<dbReference type="PANTHER" id="PTHR43384">
    <property type="entry name" value="SEPTUM SITE-DETERMINING PROTEIN MIND HOMOLOG, CHLOROPLASTIC-RELATED"/>
    <property type="match status" value="1"/>
</dbReference>
<dbReference type="EMBL" id="CADCVR010000042">
    <property type="protein sequence ID" value="CAA9490758.1"/>
    <property type="molecule type" value="Genomic_DNA"/>
</dbReference>
<keyword evidence="1" id="KW-0547">Nucleotide-binding</keyword>
<dbReference type="AlphaFoldDB" id="A0A6J4S791"/>
<name>A0A6J4S791_9ACTN</name>
<sequence length="245" mass="25070">MKIIVAGKGGAGKTTVSGTVARVLSQAGETVIAVDADVNPMLGISLGIGMEETERLAGAREALQAGEVEHQPDAEGIVTTFGTMAPDGVQLVVGSRMDGMDSGCLCCGVTPDRLLRELDGEGRVVIGDLEAGIGIVTRMDTGNIDLVLVVTNATSKSIEVARRAAASASSRGADVLVVANRIGADDDLEAIREALGEHDIVEVPEDDAIRHADEEGLAPLDGPRDTPGMVALLGLGERLAARAAA</sequence>
<dbReference type="InterPro" id="IPR002586">
    <property type="entry name" value="CobQ/CobB/MinD/ParA_Nub-bd_dom"/>
</dbReference>
<dbReference type="Pfam" id="PF01656">
    <property type="entry name" value="CbiA"/>
    <property type="match status" value="1"/>
</dbReference>
<proteinExistence type="predicted"/>